<accession>A0A8S3CDS4</accession>
<name>A0A8S3CDS4_9BILA</name>
<evidence type="ECO:0000256" key="1">
    <source>
        <dbReference type="SAM" id="MobiDB-lite"/>
    </source>
</evidence>
<feature type="region of interest" description="Disordered" evidence="1">
    <location>
        <begin position="1"/>
        <end position="25"/>
    </location>
</feature>
<feature type="region of interest" description="Disordered" evidence="1">
    <location>
        <begin position="38"/>
        <end position="61"/>
    </location>
</feature>
<evidence type="ECO:0000313" key="3">
    <source>
        <dbReference type="EMBL" id="CAF4904001.1"/>
    </source>
</evidence>
<dbReference type="Proteomes" id="UP000681967">
    <property type="component" value="Unassembled WGS sequence"/>
</dbReference>
<dbReference type="Proteomes" id="UP000681720">
    <property type="component" value="Unassembled WGS sequence"/>
</dbReference>
<feature type="non-terminal residue" evidence="3">
    <location>
        <position position="1"/>
    </location>
</feature>
<organism evidence="3 4">
    <name type="scientific">Rotaria magnacalcarata</name>
    <dbReference type="NCBI Taxonomy" id="392030"/>
    <lineage>
        <taxon>Eukaryota</taxon>
        <taxon>Metazoa</taxon>
        <taxon>Spiralia</taxon>
        <taxon>Gnathifera</taxon>
        <taxon>Rotifera</taxon>
        <taxon>Eurotatoria</taxon>
        <taxon>Bdelloidea</taxon>
        <taxon>Philodinida</taxon>
        <taxon>Philodinidae</taxon>
        <taxon>Rotaria</taxon>
    </lineage>
</organism>
<feature type="non-terminal residue" evidence="3">
    <location>
        <position position="61"/>
    </location>
</feature>
<gene>
    <name evidence="2" type="ORF">BYL167_LOCUS44797</name>
    <name evidence="3" type="ORF">GIL414_LOCUS51984</name>
</gene>
<dbReference type="AlphaFoldDB" id="A0A8S3CDS4"/>
<evidence type="ECO:0000313" key="4">
    <source>
        <dbReference type="Proteomes" id="UP000681720"/>
    </source>
</evidence>
<sequence length="61" mass="6617">IEASPTIANSGSRPQATTSKATLPANLQLSLSDQLYRQSKIDEENRRLKKKSKSDGGSSKK</sequence>
<dbReference type="EMBL" id="CAJOBJ010176954">
    <property type="protein sequence ID" value="CAF4904001.1"/>
    <property type="molecule type" value="Genomic_DNA"/>
</dbReference>
<dbReference type="EMBL" id="CAJOBH010122597">
    <property type="protein sequence ID" value="CAF4718978.1"/>
    <property type="molecule type" value="Genomic_DNA"/>
</dbReference>
<comment type="caution">
    <text evidence="3">The sequence shown here is derived from an EMBL/GenBank/DDBJ whole genome shotgun (WGS) entry which is preliminary data.</text>
</comment>
<proteinExistence type="predicted"/>
<reference evidence="3" key="1">
    <citation type="submission" date="2021-02" db="EMBL/GenBank/DDBJ databases">
        <authorList>
            <person name="Nowell W R."/>
        </authorList>
    </citation>
    <scope>NUCLEOTIDE SEQUENCE</scope>
</reference>
<evidence type="ECO:0000313" key="2">
    <source>
        <dbReference type="EMBL" id="CAF4718978.1"/>
    </source>
</evidence>
<protein>
    <submittedName>
        <fullName evidence="3">Uncharacterized protein</fullName>
    </submittedName>
</protein>